<comment type="subcellular location">
    <subcellularLocation>
        <location evidence="2">Nucleus</location>
    </subcellularLocation>
</comment>
<evidence type="ECO:0000256" key="6">
    <source>
        <dbReference type="ARBA" id="ARBA00022801"/>
    </source>
</evidence>
<dbReference type="PANTHER" id="PTHR22930">
    <property type="match status" value="1"/>
</dbReference>
<accession>A0A6A6LR59</accession>
<dbReference type="GO" id="GO:0005634">
    <property type="term" value="C:nucleus"/>
    <property type="evidence" value="ECO:0007669"/>
    <property type="project" value="UniProtKB-SubCell"/>
</dbReference>
<evidence type="ECO:0000256" key="4">
    <source>
        <dbReference type="ARBA" id="ARBA00022722"/>
    </source>
</evidence>
<evidence type="ECO:0000313" key="10">
    <source>
        <dbReference type="Proteomes" id="UP000467840"/>
    </source>
</evidence>
<dbReference type="Proteomes" id="UP000467840">
    <property type="component" value="Chromosome 16"/>
</dbReference>
<keyword evidence="10" id="KW-1185">Reference proteome</keyword>
<dbReference type="PANTHER" id="PTHR22930:SF228">
    <property type="entry name" value="PROTEIN ALP1-LIKE"/>
    <property type="match status" value="1"/>
</dbReference>
<comment type="similarity">
    <text evidence="3">Belongs to the HARBI1 family.</text>
</comment>
<evidence type="ECO:0000256" key="7">
    <source>
        <dbReference type="ARBA" id="ARBA00023242"/>
    </source>
</evidence>
<reference evidence="9 10" key="1">
    <citation type="journal article" date="2020" name="Mol. Plant">
        <title>The Chromosome-Based Rubber Tree Genome Provides New Insights into Spurge Genome Evolution and Rubber Biosynthesis.</title>
        <authorList>
            <person name="Liu J."/>
            <person name="Shi C."/>
            <person name="Shi C.C."/>
            <person name="Li W."/>
            <person name="Zhang Q.J."/>
            <person name="Zhang Y."/>
            <person name="Li K."/>
            <person name="Lu H.F."/>
            <person name="Shi C."/>
            <person name="Zhu S.T."/>
            <person name="Xiao Z.Y."/>
            <person name="Nan H."/>
            <person name="Yue Y."/>
            <person name="Zhu X.G."/>
            <person name="Wu Y."/>
            <person name="Hong X.N."/>
            <person name="Fan G.Y."/>
            <person name="Tong Y."/>
            <person name="Zhang D."/>
            <person name="Mao C.L."/>
            <person name="Liu Y.L."/>
            <person name="Hao S.J."/>
            <person name="Liu W.Q."/>
            <person name="Lv M.Q."/>
            <person name="Zhang H.B."/>
            <person name="Liu Y."/>
            <person name="Hu-Tang G.R."/>
            <person name="Wang J.P."/>
            <person name="Wang J.H."/>
            <person name="Sun Y.H."/>
            <person name="Ni S.B."/>
            <person name="Chen W.B."/>
            <person name="Zhang X.C."/>
            <person name="Jiao Y.N."/>
            <person name="Eichler E.E."/>
            <person name="Li G.H."/>
            <person name="Liu X."/>
            <person name="Gao L.Z."/>
        </authorList>
    </citation>
    <scope>NUCLEOTIDE SEQUENCE [LARGE SCALE GENOMIC DNA]</scope>
    <source>
        <strain evidence="10">cv. GT1</strain>
        <tissue evidence="9">Leaf</tissue>
    </source>
</reference>
<comment type="caution">
    <text evidence="9">The sequence shown here is derived from an EMBL/GenBank/DDBJ whole genome shotgun (WGS) entry which is preliminary data.</text>
</comment>
<dbReference type="GO" id="GO:0016787">
    <property type="term" value="F:hydrolase activity"/>
    <property type="evidence" value="ECO:0007669"/>
    <property type="project" value="UniProtKB-KW"/>
</dbReference>
<organism evidence="9 10">
    <name type="scientific">Hevea brasiliensis</name>
    <name type="common">Para rubber tree</name>
    <name type="synonym">Siphonia brasiliensis</name>
    <dbReference type="NCBI Taxonomy" id="3981"/>
    <lineage>
        <taxon>Eukaryota</taxon>
        <taxon>Viridiplantae</taxon>
        <taxon>Streptophyta</taxon>
        <taxon>Embryophyta</taxon>
        <taxon>Tracheophyta</taxon>
        <taxon>Spermatophyta</taxon>
        <taxon>Magnoliopsida</taxon>
        <taxon>eudicotyledons</taxon>
        <taxon>Gunneridae</taxon>
        <taxon>Pentapetalae</taxon>
        <taxon>rosids</taxon>
        <taxon>fabids</taxon>
        <taxon>Malpighiales</taxon>
        <taxon>Euphorbiaceae</taxon>
        <taxon>Crotonoideae</taxon>
        <taxon>Micrandreae</taxon>
        <taxon>Hevea</taxon>
    </lineage>
</organism>
<keyword evidence="7" id="KW-0539">Nucleus</keyword>
<comment type="cofactor">
    <cofactor evidence="1">
        <name>a divalent metal cation</name>
        <dbReference type="ChEBI" id="CHEBI:60240"/>
    </cofactor>
</comment>
<keyword evidence="4" id="KW-0540">Nuclease</keyword>
<gene>
    <name evidence="9" type="ORF">GH714_012472</name>
</gene>
<dbReference type="GO" id="GO:0004518">
    <property type="term" value="F:nuclease activity"/>
    <property type="evidence" value="ECO:0007669"/>
    <property type="project" value="UniProtKB-KW"/>
</dbReference>
<dbReference type="Pfam" id="PF13359">
    <property type="entry name" value="DDE_Tnp_4"/>
    <property type="match status" value="1"/>
</dbReference>
<dbReference type="AlphaFoldDB" id="A0A6A6LR59"/>
<protein>
    <recommendedName>
        <fullName evidence="8">DDE Tnp4 domain-containing protein</fullName>
    </recommendedName>
</protein>
<evidence type="ECO:0000313" key="9">
    <source>
        <dbReference type="EMBL" id="KAF2302997.1"/>
    </source>
</evidence>
<evidence type="ECO:0000256" key="2">
    <source>
        <dbReference type="ARBA" id="ARBA00004123"/>
    </source>
</evidence>
<keyword evidence="6" id="KW-0378">Hydrolase</keyword>
<proteinExistence type="inferred from homology"/>
<feature type="domain" description="DDE Tnp4" evidence="8">
    <location>
        <begin position="112"/>
        <end position="208"/>
    </location>
</feature>
<dbReference type="GO" id="GO:0046872">
    <property type="term" value="F:metal ion binding"/>
    <property type="evidence" value="ECO:0007669"/>
    <property type="project" value="UniProtKB-KW"/>
</dbReference>
<evidence type="ECO:0000256" key="3">
    <source>
        <dbReference type="ARBA" id="ARBA00006958"/>
    </source>
</evidence>
<dbReference type="EMBL" id="JAAGAX010000009">
    <property type="protein sequence ID" value="KAF2302997.1"/>
    <property type="molecule type" value="Genomic_DNA"/>
</dbReference>
<name>A0A6A6LR59_HEVBR</name>
<evidence type="ECO:0000259" key="8">
    <source>
        <dbReference type="Pfam" id="PF13359"/>
    </source>
</evidence>
<evidence type="ECO:0000256" key="1">
    <source>
        <dbReference type="ARBA" id="ARBA00001968"/>
    </source>
</evidence>
<keyword evidence="5" id="KW-0479">Metal-binding</keyword>
<dbReference type="InterPro" id="IPR045249">
    <property type="entry name" value="HARBI1-like"/>
</dbReference>
<evidence type="ECO:0000256" key="5">
    <source>
        <dbReference type="ARBA" id="ARBA00022723"/>
    </source>
</evidence>
<dbReference type="InterPro" id="IPR027806">
    <property type="entry name" value="HARBI1_dom"/>
</dbReference>
<sequence length="221" mass="25576">MNVEEYVDGEGDENKWEKRIGEEENVGVYNLENDTYVNIEFETALRTEDTFFKDFLEHTSSNAKGSTQVTNQGSLAHDIIRSKDPDFKDIPTQIANDERYMPLFKQDCIGCIDGTHVATCILELDQLPYRGSKGYLSFNVMAVCDFDMCFAFVSSRWEGSTHNTRVFLRAIETSEMKFPKPPKGRYYLVDKGYPNREGYLVPYSTLRYHQSQFQHKRPQNA</sequence>